<dbReference type="OrthoDB" id="7699612at2759"/>
<dbReference type="PANTHER" id="PTHR21411:SF0">
    <property type="entry name" value="REGULATORY PROTEIN ZESTE"/>
    <property type="match status" value="1"/>
</dbReference>
<keyword evidence="8" id="KW-1185">Reference proteome</keyword>
<organism evidence="8">
    <name type="scientific">Harpegnathos saltator</name>
    <name type="common">Jerdon's jumping ant</name>
    <dbReference type="NCBI Taxonomy" id="610380"/>
    <lineage>
        <taxon>Eukaryota</taxon>
        <taxon>Metazoa</taxon>
        <taxon>Ecdysozoa</taxon>
        <taxon>Arthropoda</taxon>
        <taxon>Hexapoda</taxon>
        <taxon>Insecta</taxon>
        <taxon>Pterygota</taxon>
        <taxon>Neoptera</taxon>
        <taxon>Endopterygota</taxon>
        <taxon>Hymenoptera</taxon>
        <taxon>Apocrita</taxon>
        <taxon>Aculeata</taxon>
        <taxon>Formicoidea</taxon>
        <taxon>Formicidae</taxon>
        <taxon>Ponerinae</taxon>
        <taxon>Ponerini</taxon>
        <taxon>Harpegnathos</taxon>
    </lineage>
</organism>
<dbReference type="InParanoid" id="E2C2E7"/>
<evidence type="ECO:0000256" key="2">
    <source>
        <dbReference type="ARBA" id="ARBA00016807"/>
    </source>
</evidence>
<evidence type="ECO:0000313" key="8">
    <source>
        <dbReference type="Proteomes" id="UP000008237"/>
    </source>
</evidence>
<evidence type="ECO:0000256" key="3">
    <source>
        <dbReference type="ARBA" id="ARBA00023015"/>
    </source>
</evidence>
<dbReference type="OMA" id="IAWSEIC"/>
<evidence type="ECO:0000259" key="6">
    <source>
        <dbReference type="Pfam" id="PF13873"/>
    </source>
</evidence>
<protein>
    <recommendedName>
        <fullName evidence="2">Regulatory protein zeste</fullName>
    </recommendedName>
</protein>
<keyword evidence="4" id="KW-0804">Transcription</keyword>
<evidence type="ECO:0000256" key="5">
    <source>
        <dbReference type="ARBA" id="ARBA00025466"/>
    </source>
</evidence>
<dbReference type="Proteomes" id="UP000008237">
    <property type="component" value="Unassembled WGS sequence"/>
</dbReference>
<evidence type="ECO:0000256" key="4">
    <source>
        <dbReference type="ARBA" id="ARBA00023163"/>
    </source>
</evidence>
<dbReference type="EMBL" id="GL452124">
    <property type="protein sequence ID" value="EFN77897.1"/>
    <property type="molecule type" value="Genomic_DNA"/>
</dbReference>
<feature type="domain" description="Myb/SANT-like DNA-binding" evidence="6">
    <location>
        <begin position="2"/>
        <end position="50"/>
    </location>
</feature>
<reference evidence="7 8" key="1">
    <citation type="journal article" date="2010" name="Science">
        <title>Genomic comparison of the ants Camponotus floridanus and Harpegnathos saltator.</title>
        <authorList>
            <person name="Bonasio R."/>
            <person name="Zhang G."/>
            <person name="Ye C."/>
            <person name="Mutti N.S."/>
            <person name="Fang X."/>
            <person name="Qin N."/>
            <person name="Donahue G."/>
            <person name="Yang P."/>
            <person name="Li Q."/>
            <person name="Li C."/>
            <person name="Zhang P."/>
            <person name="Huang Z."/>
            <person name="Berger S.L."/>
            <person name="Reinberg D."/>
            <person name="Wang J."/>
            <person name="Liebig J."/>
        </authorList>
    </citation>
    <scope>NUCLEOTIDE SEQUENCE [LARGE SCALE GENOMIC DNA]</scope>
    <source>
        <strain evidence="7 8">R22 G/1</strain>
    </source>
</reference>
<evidence type="ECO:0000256" key="1">
    <source>
        <dbReference type="ARBA" id="ARBA00011764"/>
    </source>
</evidence>
<dbReference type="InterPro" id="IPR028002">
    <property type="entry name" value="Myb_DNA-bind_5"/>
</dbReference>
<comment type="function">
    <text evidence="5">Involved in transvection phenomena (= synapsis-dependent gene expression), where the synaptic pairing of chromosomes carrying genes with which zeste interacts influences the expression of these genes. Zeste binds to DNA and stimulates transcription from a nearby promoter.</text>
</comment>
<feature type="non-terminal residue" evidence="7">
    <location>
        <position position="1"/>
    </location>
</feature>
<comment type="subunit">
    <text evidence="1">Self-associates forming complexes of several hundred monomers.</text>
</comment>
<keyword evidence="3" id="KW-0805">Transcription regulation</keyword>
<evidence type="ECO:0000313" key="7">
    <source>
        <dbReference type="EMBL" id="EFN77897.1"/>
    </source>
</evidence>
<dbReference type="PANTHER" id="PTHR21411">
    <property type="entry name" value="APONTIC"/>
    <property type="match status" value="1"/>
</dbReference>
<proteinExistence type="predicted"/>
<name>E2C2E7_HARSA</name>
<accession>E2C2E7</accession>
<sequence>KSKHYTPAEKNLFLQLLQKYKHVVECKKNDASTLRDKEVAWIKIYEEFNNSS</sequence>
<dbReference type="AlphaFoldDB" id="E2C2E7"/>
<dbReference type="Pfam" id="PF13873">
    <property type="entry name" value="Myb_DNA-bind_5"/>
    <property type="match status" value="1"/>
</dbReference>
<feature type="non-terminal residue" evidence="7">
    <location>
        <position position="52"/>
    </location>
</feature>
<gene>
    <name evidence="7" type="ORF">EAI_00580</name>
</gene>